<dbReference type="Gene3D" id="3.50.50.60">
    <property type="entry name" value="FAD/NAD(P)-binding domain"/>
    <property type="match status" value="1"/>
</dbReference>
<dbReference type="InterPro" id="IPR023978">
    <property type="entry name" value="GMC_oxidoreductase_bact"/>
</dbReference>
<dbReference type="InterPro" id="IPR012132">
    <property type="entry name" value="GMC_OxRdtase"/>
</dbReference>
<gene>
    <name evidence="7" type="ORF">MGWOODY_Clf1534</name>
</gene>
<evidence type="ECO:0000259" key="6">
    <source>
        <dbReference type="PROSITE" id="PS00624"/>
    </source>
</evidence>
<evidence type="ECO:0000313" key="7">
    <source>
        <dbReference type="EMBL" id="CUV03377.1"/>
    </source>
</evidence>
<dbReference type="SUPFAM" id="SSF51905">
    <property type="entry name" value="FAD/NAD(P)-binding domain"/>
    <property type="match status" value="1"/>
</dbReference>
<evidence type="ECO:0000256" key="2">
    <source>
        <dbReference type="ARBA" id="ARBA00010790"/>
    </source>
</evidence>
<dbReference type="InterPro" id="IPR007867">
    <property type="entry name" value="GMC_OxRtase_C"/>
</dbReference>
<dbReference type="PROSITE" id="PS51257">
    <property type="entry name" value="PROKAR_LIPOPROTEIN"/>
    <property type="match status" value="1"/>
</dbReference>
<proteinExistence type="inferred from homology"/>
<dbReference type="Pfam" id="PF00732">
    <property type="entry name" value="GMC_oxred_N"/>
    <property type="match status" value="1"/>
</dbReference>
<name>A0A170QAY1_9ZZZZ</name>
<evidence type="ECO:0000256" key="5">
    <source>
        <dbReference type="SAM" id="MobiDB-lite"/>
    </source>
</evidence>
<dbReference type="InterPro" id="IPR036188">
    <property type="entry name" value="FAD/NAD-bd_sf"/>
</dbReference>
<dbReference type="GO" id="GO:0050660">
    <property type="term" value="F:flavin adenine dinucleotide binding"/>
    <property type="evidence" value="ECO:0007669"/>
    <property type="project" value="InterPro"/>
</dbReference>
<dbReference type="Pfam" id="PF05199">
    <property type="entry name" value="GMC_oxred_C"/>
    <property type="match status" value="1"/>
</dbReference>
<comment type="cofactor">
    <cofactor evidence="1">
        <name>FAD</name>
        <dbReference type="ChEBI" id="CHEBI:57692"/>
    </cofactor>
</comment>
<comment type="similarity">
    <text evidence="2">Belongs to the GMC oxidoreductase family.</text>
</comment>
<evidence type="ECO:0000256" key="1">
    <source>
        <dbReference type="ARBA" id="ARBA00001974"/>
    </source>
</evidence>
<dbReference type="AlphaFoldDB" id="A0A170QAY1"/>
<keyword evidence="3" id="KW-0285">Flavoprotein</keyword>
<organism evidence="7">
    <name type="scientific">hydrothermal vent metagenome</name>
    <dbReference type="NCBI Taxonomy" id="652676"/>
    <lineage>
        <taxon>unclassified sequences</taxon>
        <taxon>metagenomes</taxon>
        <taxon>ecological metagenomes</taxon>
    </lineage>
</organism>
<dbReference type="EC" id="1.1.99.1" evidence="7"/>
<keyword evidence="7" id="KW-0560">Oxidoreductase</keyword>
<dbReference type="GO" id="GO:0008812">
    <property type="term" value="F:choline dehydrogenase activity"/>
    <property type="evidence" value="ECO:0007669"/>
    <property type="project" value="UniProtKB-EC"/>
</dbReference>
<sequence length="514" mass="56714">MKYDVIIVGAGSAGCALAYRLSEDSNRSVLLIEAGPDYPDFDHLPDDLKNGNNVYYSAYGPHNWGYTARVTSEQPDLQVPRGRATGGSSAVNGQVFYRGIPDDYDSWAAKGNDEWGFTDVLPYFRKLETDRDFGGDFHGSDGPIPIKRDPRDTWEPHSEAFYQACVDAGYREDEDQNHPESEGVGPRPRNHMDGVRISMAIAYLDPARHRLNLTIRPNAPCRRIIFQGTKAVGVEVESGDEVFVVEGEEILLTSGAMKSPQILMLSGVGPADHLEEFNIPVVKDLPGVGQNLRDHPLATVVYKAKGKAPGVDVPLIQVCTRYTSEGSHLKSDMIISPTLMTSEHRPTQIDIDDGDNYLGISAGVQLAVGSGELRLKSADPNDPPYLDYNYLQEEFDRDRLRKGIRKAVELENHPAIRELIVERITPTDEELASDEALDIWLLKYTGTSHHISCTCKMGPADDRMAVVDQHGKIHGLQGIRVVDASIMPDCIRANTNATTIMIAEKIADYVVQGI</sequence>
<evidence type="ECO:0000256" key="4">
    <source>
        <dbReference type="ARBA" id="ARBA00022827"/>
    </source>
</evidence>
<feature type="domain" description="Glucose-methanol-choline oxidoreductase N-terminal" evidence="6">
    <location>
        <begin position="255"/>
        <end position="269"/>
    </location>
</feature>
<dbReference type="PANTHER" id="PTHR11552">
    <property type="entry name" value="GLUCOSE-METHANOL-CHOLINE GMC OXIDOREDUCTASE"/>
    <property type="match status" value="1"/>
</dbReference>
<accession>A0A170QAY1</accession>
<dbReference type="PANTHER" id="PTHR11552:SF147">
    <property type="entry name" value="CHOLINE DEHYDROGENASE, MITOCHONDRIAL"/>
    <property type="match status" value="1"/>
</dbReference>
<dbReference type="InterPro" id="IPR000172">
    <property type="entry name" value="GMC_OxRdtase_N"/>
</dbReference>
<dbReference type="PIRSF" id="PIRSF000137">
    <property type="entry name" value="Alcohol_oxidase"/>
    <property type="match status" value="1"/>
</dbReference>
<dbReference type="PROSITE" id="PS00624">
    <property type="entry name" value="GMC_OXRED_2"/>
    <property type="match status" value="1"/>
</dbReference>
<reference evidence="7" key="1">
    <citation type="submission" date="2015-10" db="EMBL/GenBank/DDBJ databases">
        <authorList>
            <person name="Gilbert D.G."/>
        </authorList>
    </citation>
    <scope>NUCLEOTIDE SEQUENCE</scope>
</reference>
<evidence type="ECO:0000256" key="3">
    <source>
        <dbReference type="ARBA" id="ARBA00022630"/>
    </source>
</evidence>
<dbReference type="Gene3D" id="3.30.410.40">
    <property type="match status" value="1"/>
</dbReference>
<protein>
    <submittedName>
        <fullName evidence="7">Choline dehydrogenase</fullName>
        <ecNumber evidence="7">1.1.99.1</ecNumber>
    </submittedName>
</protein>
<feature type="region of interest" description="Disordered" evidence="5">
    <location>
        <begin position="172"/>
        <end position="191"/>
    </location>
</feature>
<dbReference type="NCBIfam" id="TIGR03970">
    <property type="entry name" value="Rv0697"/>
    <property type="match status" value="1"/>
</dbReference>
<keyword evidence="4" id="KW-0274">FAD</keyword>
<dbReference type="SUPFAM" id="SSF54373">
    <property type="entry name" value="FAD-linked reductases, C-terminal domain"/>
    <property type="match status" value="1"/>
</dbReference>
<dbReference type="EMBL" id="FAXA01000401">
    <property type="protein sequence ID" value="CUV03377.1"/>
    <property type="molecule type" value="Genomic_DNA"/>
</dbReference>